<dbReference type="AlphaFoldDB" id="A0A4Y2HLF5"/>
<keyword evidence="2" id="KW-1185">Reference proteome</keyword>
<evidence type="ECO:0000313" key="1">
    <source>
        <dbReference type="EMBL" id="GBM66068.1"/>
    </source>
</evidence>
<accession>A0A4Y2HLF5</accession>
<dbReference type="Proteomes" id="UP000499080">
    <property type="component" value="Unassembled WGS sequence"/>
</dbReference>
<organism evidence="1 2">
    <name type="scientific">Araneus ventricosus</name>
    <name type="common">Orbweaver spider</name>
    <name type="synonym">Epeira ventricosa</name>
    <dbReference type="NCBI Taxonomy" id="182803"/>
    <lineage>
        <taxon>Eukaryota</taxon>
        <taxon>Metazoa</taxon>
        <taxon>Ecdysozoa</taxon>
        <taxon>Arthropoda</taxon>
        <taxon>Chelicerata</taxon>
        <taxon>Arachnida</taxon>
        <taxon>Araneae</taxon>
        <taxon>Araneomorphae</taxon>
        <taxon>Entelegynae</taxon>
        <taxon>Araneoidea</taxon>
        <taxon>Araneidae</taxon>
        <taxon>Araneus</taxon>
    </lineage>
</organism>
<name>A0A4Y2HLF5_ARAVE</name>
<evidence type="ECO:0000313" key="2">
    <source>
        <dbReference type="Proteomes" id="UP000499080"/>
    </source>
</evidence>
<reference evidence="1 2" key="1">
    <citation type="journal article" date="2019" name="Sci. Rep.">
        <title>Orb-weaving spider Araneus ventricosus genome elucidates the spidroin gene catalogue.</title>
        <authorList>
            <person name="Kono N."/>
            <person name="Nakamura H."/>
            <person name="Ohtoshi R."/>
            <person name="Moran D.A.P."/>
            <person name="Shinohara A."/>
            <person name="Yoshida Y."/>
            <person name="Fujiwara M."/>
            <person name="Mori M."/>
            <person name="Tomita M."/>
            <person name="Arakawa K."/>
        </authorList>
    </citation>
    <scope>NUCLEOTIDE SEQUENCE [LARGE SCALE GENOMIC DNA]</scope>
</reference>
<sequence length="95" mass="11065">MQYPDRYPASFFRQIQLFLDSLRSWRLRRPVNLETTAAEAFGRFDRILPIMSPRSRDLYQISVTLPERNQSEGCANLLPSSSDSGKEYFLVLLGY</sequence>
<comment type="caution">
    <text evidence="1">The sequence shown here is derived from an EMBL/GenBank/DDBJ whole genome shotgun (WGS) entry which is preliminary data.</text>
</comment>
<dbReference type="EMBL" id="BGPR01002005">
    <property type="protein sequence ID" value="GBM66068.1"/>
    <property type="molecule type" value="Genomic_DNA"/>
</dbReference>
<proteinExistence type="predicted"/>
<gene>
    <name evidence="1" type="ORF">AVEN_207163_1</name>
</gene>
<protein>
    <submittedName>
        <fullName evidence="1">Uncharacterized protein</fullName>
    </submittedName>
</protein>